<dbReference type="InterPro" id="IPR013106">
    <property type="entry name" value="Ig_V-set"/>
</dbReference>
<keyword evidence="6" id="KW-1185">Reference proteome</keyword>
<reference evidence="5 6" key="1">
    <citation type="submission" date="2019-04" db="EMBL/GenBank/DDBJ databases">
        <authorList>
            <consortium name="Wellcome Sanger Institute Data Sharing"/>
        </authorList>
    </citation>
    <scope>NUCLEOTIDE SEQUENCE [LARGE SCALE GENOMIC DNA]</scope>
</reference>
<evidence type="ECO:0000256" key="3">
    <source>
        <dbReference type="SAM" id="SignalP"/>
    </source>
</evidence>
<evidence type="ECO:0000256" key="1">
    <source>
        <dbReference type="ARBA" id="ARBA00022729"/>
    </source>
</evidence>
<dbReference type="OrthoDB" id="8947657at2759"/>
<dbReference type="GO" id="GO:0002376">
    <property type="term" value="P:immune system process"/>
    <property type="evidence" value="ECO:0007669"/>
    <property type="project" value="UniProtKB-KW"/>
</dbReference>
<dbReference type="PANTHER" id="PTHR23268:SF124">
    <property type="entry name" value="IG-LIKE DOMAIN-CONTAINING PROTEIN"/>
    <property type="match status" value="1"/>
</dbReference>
<keyword evidence="2" id="KW-0391">Immunity</keyword>
<reference evidence="5" key="2">
    <citation type="submission" date="2025-08" db="UniProtKB">
        <authorList>
            <consortium name="Ensembl"/>
        </authorList>
    </citation>
    <scope>IDENTIFICATION</scope>
</reference>
<dbReference type="InterPro" id="IPR036179">
    <property type="entry name" value="Ig-like_dom_sf"/>
</dbReference>
<evidence type="ECO:0000259" key="4">
    <source>
        <dbReference type="SMART" id="SM00406"/>
    </source>
</evidence>
<dbReference type="Pfam" id="PF07686">
    <property type="entry name" value="V-set"/>
    <property type="match status" value="1"/>
</dbReference>
<protein>
    <recommendedName>
        <fullName evidence="4">Immunoglobulin V-set domain-containing protein</fullName>
    </recommendedName>
</protein>
<dbReference type="GO" id="GO:0005886">
    <property type="term" value="C:plasma membrane"/>
    <property type="evidence" value="ECO:0007669"/>
    <property type="project" value="TreeGrafter"/>
</dbReference>
<dbReference type="PANTHER" id="PTHR23268">
    <property type="entry name" value="T-CELL RECEPTOR BETA CHAIN"/>
    <property type="match status" value="1"/>
</dbReference>
<dbReference type="CDD" id="cd00099">
    <property type="entry name" value="IgV"/>
    <property type="match status" value="1"/>
</dbReference>
<sequence length="132" mass="15185">MSLQRGIAHLLTFLLFPTGLSLSKNVDQFPSAEVRRSNESVQFKCQHKITGYYMTLWYQQKENTGLNLIGYISYRNPDIEELYKERFSISGDGSGETFLDITRLRAEDTAVYFCAAIGKVSWENKRKSNKIT</sequence>
<evidence type="ECO:0000313" key="6">
    <source>
        <dbReference type="Proteomes" id="UP000694397"/>
    </source>
</evidence>
<reference evidence="5" key="3">
    <citation type="submission" date="2025-09" db="UniProtKB">
        <authorList>
            <consortium name="Ensembl"/>
        </authorList>
    </citation>
    <scope>IDENTIFICATION</scope>
</reference>
<dbReference type="SUPFAM" id="SSF48726">
    <property type="entry name" value="Immunoglobulin"/>
    <property type="match status" value="1"/>
</dbReference>
<dbReference type="GeneTree" id="ENSGT00940000166007"/>
<organism evidence="5 6">
    <name type="scientific">Scleropages formosus</name>
    <name type="common">Asian bonytongue</name>
    <name type="synonym">Osteoglossum formosum</name>
    <dbReference type="NCBI Taxonomy" id="113540"/>
    <lineage>
        <taxon>Eukaryota</taxon>
        <taxon>Metazoa</taxon>
        <taxon>Chordata</taxon>
        <taxon>Craniata</taxon>
        <taxon>Vertebrata</taxon>
        <taxon>Euteleostomi</taxon>
        <taxon>Actinopterygii</taxon>
        <taxon>Neopterygii</taxon>
        <taxon>Teleostei</taxon>
        <taxon>Osteoglossocephala</taxon>
        <taxon>Osteoglossomorpha</taxon>
        <taxon>Osteoglossiformes</taxon>
        <taxon>Osteoglossidae</taxon>
        <taxon>Scleropages</taxon>
    </lineage>
</organism>
<dbReference type="Gene3D" id="2.60.40.10">
    <property type="entry name" value="Immunoglobulins"/>
    <property type="match status" value="1"/>
</dbReference>
<evidence type="ECO:0000256" key="2">
    <source>
        <dbReference type="ARBA" id="ARBA00022859"/>
    </source>
</evidence>
<name>A0A8C9VBR7_SCLFO</name>
<dbReference type="AlphaFoldDB" id="A0A8C9VBR7"/>
<dbReference type="Proteomes" id="UP000694397">
    <property type="component" value="Chromosome 15"/>
</dbReference>
<evidence type="ECO:0000313" key="5">
    <source>
        <dbReference type="Ensembl" id="ENSSFOP00015040842.1"/>
    </source>
</evidence>
<feature type="chain" id="PRO_5034444945" description="Immunoglobulin V-set domain-containing protein" evidence="3">
    <location>
        <begin position="24"/>
        <end position="132"/>
    </location>
</feature>
<dbReference type="InterPro" id="IPR013783">
    <property type="entry name" value="Ig-like_fold"/>
</dbReference>
<feature type="domain" description="Immunoglobulin V-set" evidence="4">
    <location>
        <begin position="40"/>
        <end position="116"/>
    </location>
</feature>
<dbReference type="SMART" id="SM00406">
    <property type="entry name" value="IGv"/>
    <property type="match status" value="1"/>
</dbReference>
<dbReference type="GO" id="GO:0007166">
    <property type="term" value="P:cell surface receptor signaling pathway"/>
    <property type="evidence" value="ECO:0007669"/>
    <property type="project" value="TreeGrafter"/>
</dbReference>
<dbReference type="Ensembl" id="ENSSFOT00015066352.1">
    <property type="protein sequence ID" value="ENSSFOP00015040842.1"/>
    <property type="gene ID" value="ENSSFOG00015030109.1"/>
</dbReference>
<dbReference type="InterPro" id="IPR050413">
    <property type="entry name" value="TCR_beta_variable"/>
</dbReference>
<proteinExistence type="predicted"/>
<keyword evidence="1 3" id="KW-0732">Signal</keyword>
<feature type="signal peptide" evidence="3">
    <location>
        <begin position="1"/>
        <end position="23"/>
    </location>
</feature>
<accession>A0A8C9VBR7</accession>